<dbReference type="PANTHER" id="PTHR45088:SF1">
    <property type="entry name" value="OS04G0476000 PROTEIN"/>
    <property type="match status" value="1"/>
</dbReference>
<dbReference type="Pfam" id="PF00646">
    <property type="entry name" value="F-box"/>
    <property type="match status" value="1"/>
</dbReference>
<comment type="caution">
    <text evidence="2">The sequence shown here is derived from an EMBL/GenBank/DDBJ whole genome shotgun (WGS) entry which is preliminary data.</text>
</comment>
<dbReference type="Pfam" id="PF08238">
    <property type="entry name" value="Sel1"/>
    <property type="match status" value="4"/>
</dbReference>
<reference evidence="2 3" key="1">
    <citation type="submission" date="2020-10" db="EMBL/GenBank/DDBJ databases">
        <title>The Coptis chinensis genome and diversification of protoberbering-type alkaloids.</title>
        <authorList>
            <person name="Wang B."/>
            <person name="Shu S."/>
            <person name="Song C."/>
            <person name="Liu Y."/>
        </authorList>
    </citation>
    <scope>NUCLEOTIDE SEQUENCE [LARGE SCALE GENOMIC DNA]</scope>
    <source>
        <strain evidence="2">HL-2020</strain>
        <tissue evidence="2">Leaf</tissue>
    </source>
</reference>
<sequence>MKQKTWPAASDGSHFKSLNLYRPTTSLFHPTPRHSRLNQLPSSQPSNFSTLPFDILTKIGSSLNHPDLKSSSLVCTSWRDGLTPLREAMLFVMWGKKFKHGRGGVRKNLGKALDSFMKGVVRGSTLAMVDAGLIYWEMGRKEDGVALYRRAAELGDHNGECNLGISYLQVEPPNQKEAFKWLYKASVAGHARAQYQLALCLHQGRGVQRDLTEAGKWYLRAAEGGYTRAMYNTSLCYLSGEGLVHSHRQAKKWMKRAAECGHRKAQYEHGLLLFSVRTSCEQNHVFLS</sequence>
<organism evidence="2 3">
    <name type="scientific">Coptis chinensis</name>
    <dbReference type="NCBI Taxonomy" id="261450"/>
    <lineage>
        <taxon>Eukaryota</taxon>
        <taxon>Viridiplantae</taxon>
        <taxon>Streptophyta</taxon>
        <taxon>Embryophyta</taxon>
        <taxon>Tracheophyta</taxon>
        <taxon>Spermatophyta</taxon>
        <taxon>Magnoliopsida</taxon>
        <taxon>Ranunculales</taxon>
        <taxon>Ranunculaceae</taxon>
        <taxon>Coptidoideae</taxon>
        <taxon>Coptis</taxon>
    </lineage>
</organism>
<dbReference type="OrthoDB" id="272077at2759"/>
<dbReference type="Gene3D" id="1.25.40.10">
    <property type="entry name" value="Tetratricopeptide repeat domain"/>
    <property type="match status" value="1"/>
</dbReference>
<evidence type="ECO:0000313" key="2">
    <source>
        <dbReference type="EMBL" id="KAF9624942.1"/>
    </source>
</evidence>
<evidence type="ECO:0000259" key="1">
    <source>
        <dbReference type="PROSITE" id="PS50181"/>
    </source>
</evidence>
<accession>A0A835IYE9</accession>
<gene>
    <name evidence="2" type="ORF">IFM89_016190</name>
</gene>
<dbReference type="Proteomes" id="UP000631114">
    <property type="component" value="Unassembled WGS sequence"/>
</dbReference>
<dbReference type="Gene3D" id="1.20.1280.50">
    <property type="match status" value="1"/>
</dbReference>
<feature type="domain" description="F-box" evidence="1">
    <location>
        <begin position="45"/>
        <end position="80"/>
    </location>
</feature>
<dbReference type="CDD" id="cd09917">
    <property type="entry name" value="F-box_SF"/>
    <property type="match status" value="1"/>
</dbReference>
<dbReference type="AlphaFoldDB" id="A0A835IYE9"/>
<dbReference type="SUPFAM" id="SSF81901">
    <property type="entry name" value="HCP-like"/>
    <property type="match status" value="1"/>
</dbReference>
<dbReference type="PROSITE" id="PS50181">
    <property type="entry name" value="FBOX"/>
    <property type="match status" value="1"/>
</dbReference>
<evidence type="ECO:0000313" key="3">
    <source>
        <dbReference type="Proteomes" id="UP000631114"/>
    </source>
</evidence>
<name>A0A835IYE9_9MAGN</name>
<dbReference type="SMART" id="SM00671">
    <property type="entry name" value="SEL1"/>
    <property type="match status" value="5"/>
</dbReference>
<protein>
    <recommendedName>
        <fullName evidence="1">F-box domain-containing protein</fullName>
    </recommendedName>
</protein>
<dbReference type="InterPro" id="IPR036047">
    <property type="entry name" value="F-box-like_dom_sf"/>
</dbReference>
<dbReference type="InterPro" id="IPR011990">
    <property type="entry name" value="TPR-like_helical_dom_sf"/>
</dbReference>
<dbReference type="SUPFAM" id="SSF81383">
    <property type="entry name" value="F-box domain"/>
    <property type="match status" value="1"/>
</dbReference>
<proteinExistence type="predicted"/>
<dbReference type="InterPro" id="IPR001810">
    <property type="entry name" value="F-box_dom"/>
</dbReference>
<dbReference type="InterPro" id="IPR006597">
    <property type="entry name" value="Sel1-like"/>
</dbReference>
<dbReference type="InterPro" id="IPR053301">
    <property type="entry name" value="F-box_motif"/>
</dbReference>
<keyword evidence="3" id="KW-1185">Reference proteome</keyword>
<dbReference type="PANTHER" id="PTHR45088">
    <property type="entry name" value="OSJNBA0022H21.17 PROTEIN"/>
    <property type="match status" value="1"/>
</dbReference>
<dbReference type="EMBL" id="JADFTS010000001">
    <property type="protein sequence ID" value="KAF9624942.1"/>
    <property type="molecule type" value="Genomic_DNA"/>
</dbReference>